<feature type="domain" description="WW" evidence="2">
    <location>
        <begin position="1172"/>
        <end position="1206"/>
    </location>
</feature>
<feature type="compositionally biased region" description="Pro residues" evidence="1">
    <location>
        <begin position="1096"/>
        <end position="1117"/>
    </location>
</feature>
<reference evidence="3" key="1">
    <citation type="submission" date="2021-01" db="EMBL/GenBank/DDBJ databases">
        <authorList>
            <person name="Corre E."/>
            <person name="Pelletier E."/>
            <person name="Niang G."/>
            <person name="Scheremetjew M."/>
            <person name="Finn R."/>
            <person name="Kale V."/>
            <person name="Holt S."/>
            <person name="Cochrane G."/>
            <person name="Meng A."/>
            <person name="Brown T."/>
            <person name="Cohen L."/>
        </authorList>
    </citation>
    <scope>NUCLEOTIDE SEQUENCE</scope>
    <source>
        <strain evidence="3">Isolate 1302-5</strain>
    </source>
</reference>
<dbReference type="InterPro" id="IPR001202">
    <property type="entry name" value="WW_dom"/>
</dbReference>
<feature type="region of interest" description="Disordered" evidence="1">
    <location>
        <begin position="942"/>
        <end position="987"/>
    </location>
</feature>
<feature type="region of interest" description="Disordered" evidence="1">
    <location>
        <begin position="1000"/>
        <end position="1177"/>
    </location>
</feature>
<accession>A0A7S4J1Q0</accession>
<proteinExistence type="predicted"/>
<dbReference type="SUPFAM" id="SSF51045">
    <property type="entry name" value="WW domain"/>
    <property type="match status" value="1"/>
</dbReference>
<dbReference type="GO" id="GO:0034472">
    <property type="term" value="P:snRNA 3'-end processing"/>
    <property type="evidence" value="ECO:0007669"/>
    <property type="project" value="TreeGrafter"/>
</dbReference>
<dbReference type="SMART" id="SM00456">
    <property type="entry name" value="WW"/>
    <property type="match status" value="1"/>
</dbReference>
<dbReference type="PANTHER" id="PTHR12957:SF2">
    <property type="entry name" value="INTEGRATOR COMPLEX SUBUNIT 6"/>
    <property type="match status" value="1"/>
</dbReference>
<dbReference type="EMBL" id="HBKQ01028779">
    <property type="protein sequence ID" value="CAE2247473.1"/>
    <property type="molecule type" value="Transcribed_RNA"/>
</dbReference>
<dbReference type="PROSITE" id="PS50020">
    <property type="entry name" value="WW_DOMAIN_2"/>
    <property type="match status" value="1"/>
</dbReference>
<sequence>MIVVFVLDTSPSMGKPVSTDSSMSRLDIAKMAVESVTKLLDRRCQDHNRQCQQLSSSAQQSLHNIGLGYCAPDQYLLLSTGRQYVKQASSAACGAGGRLLVGYGDYHDPNPQDQSHERQQSQPIHHNHGSFERELKRLRATEWEQLTDTPVASAVGGQRPKSRPFPEDGGGAVGLNAALSAGLQLLSRRRLINRSTENFGMGRLPSTAMIAPLNAGGGAGLGSGASAATNALQPACLVLLTDSECLTRPPAEGGGPLQLQFGNMPLREFYKEPFRWDQRTFCINVGGSKESSSQSLHPSLRAFCEVTGGCHTSLRSAAIIPQLAERLLQFISPPRPKQFPIPDPLRLPNLPASPTPQSDYGEDAGTFVNGGPVCCFQQLEGGIGGEQALLYRAQLLFIPYYQEANKNATIPQPPLFQIPESFFPSKKLDSLPPRSGQPLLNYSCHYQIVGSSSFDPIMVMNALHRLDQVTASNRQMTNVTNASGKQSSAKLLQRDVYICEFISQDGKRGISPRSQRGQEHLPVCVRGAGRQSLSEGEENFLNIGILHLPYNRAILSGQNESSSKNSQFCTLTLLPPEPHILLPLLVRAAEAEHRVLTKASESKDTSGAPGKQQGTVAAAARNVRLDEEWRSEFKAYLFRIPPYYQHALRRCLRPILPMSAQSLLPTESFDQIVSQCFSRLCLQKIRSGEKMAKENNERLVRQEEELRRRGVQLIELHSQEAQSSKQTPKVGYGQFDPHSSINSYLAALRNMPPPWRVGSVGPKRSKSTAESSDADAESMKVNNSEAVMTETLDDLPASCLLAYYESRRRWIFGGSGLTTRGLSVEGVNNDGTNSHFYSAKHTSDDESLLAVTGVGASTLNKTNIGHMGDFRERLLWSRAPVVGYGSNGSTGSAATTAADGSPTWSVDDNALPPTFFDLKTGEFCDSVQARVRSRLMINFGNPYKDKRGDSLIPEKFLGQRPPLHHENLDGSPPGSPPHDGYNASPVEGEGEAAFAGISRKATGKDDLHRKSSKRDVNPLQGNVDAKKRKTDSLPTNDEPRLSASPESKADSVHKADTTVVGETAKNAAVTSPPRKTRPSKPPPPPPLKGGEHQKRLPPPPPRPPPSKKPPPPPPPPKSQSSESRKGAPPPPPPSAKRKSLVPKHQQHKPQQQKQQPTPRPADVQSPNSKPKVDLPPGWMCVWSKSQKRWYFFDSKTNKSVWQWPPPGGIPR</sequence>
<dbReference type="InterPro" id="IPR051113">
    <property type="entry name" value="Integrator_subunit6"/>
</dbReference>
<feature type="compositionally biased region" description="Basic and acidic residues" evidence="1">
    <location>
        <begin position="1002"/>
        <end position="1016"/>
    </location>
</feature>
<evidence type="ECO:0000256" key="1">
    <source>
        <dbReference type="SAM" id="MobiDB-lite"/>
    </source>
</evidence>
<dbReference type="Gene3D" id="2.20.70.10">
    <property type="match status" value="1"/>
</dbReference>
<name>A0A7S4J1Q0_9STRA</name>
<feature type="compositionally biased region" description="Basic and acidic residues" evidence="1">
    <location>
        <begin position="1047"/>
        <end position="1056"/>
    </location>
</feature>
<evidence type="ECO:0000259" key="2">
    <source>
        <dbReference type="PROSITE" id="PS50020"/>
    </source>
</evidence>
<protein>
    <recommendedName>
        <fullName evidence="2">WW domain-containing protein</fullName>
    </recommendedName>
</protein>
<feature type="compositionally biased region" description="Basic residues" evidence="1">
    <location>
        <begin position="1135"/>
        <end position="1147"/>
    </location>
</feature>
<feature type="region of interest" description="Disordered" evidence="1">
    <location>
        <begin position="104"/>
        <end position="126"/>
    </location>
</feature>
<dbReference type="AlphaFoldDB" id="A0A7S4J1Q0"/>
<feature type="region of interest" description="Disordered" evidence="1">
    <location>
        <begin position="755"/>
        <end position="780"/>
    </location>
</feature>
<feature type="compositionally biased region" description="Basic and acidic residues" evidence="1">
    <location>
        <begin position="105"/>
        <end position="119"/>
    </location>
</feature>
<evidence type="ECO:0000313" key="3">
    <source>
        <dbReference type="EMBL" id="CAE2247473.1"/>
    </source>
</evidence>
<dbReference type="PANTHER" id="PTHR12957">
    <property type="entry name" value="DEAD/H BOX POLYPEPTIDE 26/DICE1-RELATED"/>
    <property type="match status" value="1"/>
</dbReference>
<organism evidence="3">
    <name type="scientific">Odontella aurita</name>
    <dbReference type="NCBI Taxonomy" id="265563"/>
    <lineage>
        <taxon>Eukaryota</taxon>
        <taxon>Sar</taxon>
        <taxon>Stramenopiles</taxon>
        <taxon>Ochrophyta</taxon>
        <taxon>Bacillariophyta</taxon>
        <taxon>Mediophyceae</taxon>
        <taxon>Biddulphiophycidae</taxon>
        <taxon>Eupodiscales</taxon>
        <taxon>Odontellaceae</taxon>
        <taxon>Odontella</taxon>
    </lineage>
</organism>
<dbReference type="GO" id="GO:0032039">
    <property type="term" value="C:integrator complex"/>
    <property type="evidence" value="ECO:0007669"/>
    <property type="project" value="TreeGrafter"/>
</dbReference>
<dbReference type="CDD" id="cd00201">
    <property type="entry name" value="WW"/>
    <property type="match status" value="1"/>
</dbReference>
<gene>
    <name evidence="3" type="ORF">OAUR00152_LOCUS19552</name>
</gene>
<dbReference type="InterPro" id="IPR036020">
    <property type="entry name" value="WW_dom_sf"/>
</dbReference>
<dbReference type="Pfam" id="PF00397">
    <property type="entry name" value="WW"/>
    <property type="match status" value="1"/>
</dbReference>